<evidence type="ECO:0000313" key="3">
    <source>
        <dbReference type="Proteomes" id="UP001066276"/>
    </source>
</evidence>
<proteinExistence type="predicted"/>
<protein>
    <submittedName>
        <fullName evidence="2">Uncharacterized protein</fullName>
    </submittedName>
</protein>
<comment type="caution">
    <text evidence="2">The sequence shown here is derived from an EMBL/GenBank/DDBJ whole genome shotgun (WGS) entry which is preliminary data.</text>
</comment>
<sequence length="259" mass="27476">MARSSHHCVVAYSFVSAAPQRGPLRPITSVPQGQFQDLRGAPLSAIEHNSHRFGWHYTAPGGPRVRSPKIPGPPRRLAGDPSVSADQCGQHQPGPHHGSRDRFDPVAASPVAGLLSHSFSVSQFCQGGPVCPGVPAPLYQGRIRGLRAQRHPRARALPSSPASAMPPHRAPLDPFRLRRGCEGPSRLWSGAGSPHPIQRGFRAGAAAPPPCSVPWGDAAAAGQAQHSSPRLSLTTGPHQGRPPVRVHERPRGPEIRTSA</sequence>
<feature type="region of interest" description="Disordered" evidence="1">
    <location>
        <begin position="54"/>
        <end position="105"/>
    </location>
</feature>
<organism evidence="2 3">
    <name type="scientific">Pleurodeles waltl</name>
    <name type="common">Iberian ribbed newt</name>
    <dbReference type="NCBI Taxonomy" id="8319"/>
    <lineage>
        <taxon>Eukaryota</taxon>
        <taxon>Metazoa</taxon>
        <taxon>Chordata</taxon>
        <taxon>Craniata</taxon>
        <taxon>Vertebrata</taxon>
        <taxon>Euteleostomi</taxon>
        <taxon>Amphibia</taxon>
        <taxon>Batrachia</taxon>
        <taxon>Caudata</taxon>
        <taxon>Salamandroidea</taxon>
        <taxon>Salamandridae</taxon>
        <taxon>Pleurodelinae</taxon>
        <taxon>Pleurodeles</taxon>
    </lineage>
</organism>
<feature type="region of interest" description="Disordered" evidence="1">
    <location>
        <begin position="203"/>
        <end position="259"/>
    </location>
</feature>
<reference evidence="2" key="1">
    <citation type="journal article" date="2022" name="bioRxiv">
        <title>Sequencing and chromosome-scale assembly of the giantPleurodeles waltlgenome.</title>
        <authorList>
            <person name="Brown T."/>
            <person name="Elewa A."/>
            <person name="Iarovenko S."/>
            <person name="Subramanian E."/>
            <person name="Araus A.J."/>
            <person name="Petzold A."/>
            <person name="Susuki M."/>
            <person name="Suzuki K.-i.T."/>
            <person name="Hayashi T."/>
            <person name="Toyoda A."/>
            <person name="Oliveira C."/>
            <person name="Osipova E."/>
            <person name="Leigh N.D."/>
            <person name="Simon A."/>
            <person name="Yun M.H."/>
        </authorList>
    </citation>
    <scope>NUCLEOTIDE SEQUENCE</scope>
    <source>
        <strain evidence="2">20211129_DDA</strain>
        <tissue evidence="2">Liver</tissue>
    </source>
</reference>
<dbReference type="AlphaFoldDB" id="A0AAV7QMJ8"/>
<name>A0AAV7QMJ8_PLEWA</name>
<feature type="compositionally biased region" description="Basic and acidic residues" evidence="1">
    <location>
        <begin position="245"/>
        <end position="259"/>
    </location>
</feature>
<keyword evidence="3" id="KW-1185">Reference proteome</keyword>
<evidence type="ECO:0000256" key="1">
    <source>
        <dbReference type="SAM" id="MobiDB-lite"/>
    </source>
</evidence>
<dbReference type="EMBL" id="JANPWB010000010">
    <property type="protein sequence ID" value="KAJ1140350.1"/>
    <property type="molecule type" value="Genomic_DNA"/>
</dbReference>
<evidence type="ECO:0000313" key="2">
    <source>
        <dbReference type="EMBL" id="KAJ1140350.1"/>
    </source>
</evidence>
<gene>
    <name evidence="2" type="ORF">NDU88_006705</name>
</gene>
<accession>A0AAV7QMJ8</accession>
<dbReference type="Proteomes" id="UP001066276">
    <property type="component" value="Chromosome 6"/>
</dbReference>
<feature type="compositionally biased region" description="Polar residues" evidence="1">
    <location>
        <begin position="224"/>
        <end position="237"/>
    </location>
</feature>